<dbReference type="AlphaFoldDB" id="A0A0E0GBA4"/>
<dbReference type="Proteomes" id="UP000006591">
    <property type="component" value="Chromosome 2"/>
</dbReference>
<reference evidence="1" key="2">
    <citation type="submission" date="2018-04" db="EMBL/GenBank/DDBJ databases">
        <title>OnivRS2 (Oryza nivara Reference Sequence Version 2).</title>
        <authorList>
            <person name="Zhang J."/>
            <person name="Kudrna D."/>
            <person name="Lee S."/>
            <person name="Talag J."/>
            <person name="Rajasekar S."/>
            <person name="Welchert J."/>
            <person name="Hsing Y.-I."/>
            <person name="Wing R.A."/>
        </authorList>
    </citation>
    <scope>NUCLEOTIDE SEQUENCE [LARGE SCALE GENOMIC DNA]</scope>
    <source>
        <strain evidence="1">SL10</strain>
    </source>
</reference>
<dbReference type="EnsemblPlants" id="ONIVA02G30780.1">
    <property type="protein sequence ID" value="ONIVA02G30780.1"/>
    <property type="gene ID" value="ONIVA02G30780"/>
</dbReference>
<accession>A0A0E0GBA4</accession>
<dbReference type="eggNOG" id="ENOG502QR12">
    <property type="taxonomic scope" value="Eukaryota"/>
</dbReference>
<dbReference type="STRING" id="4536.A0A0E0GBA4"/>
<protein>
    <submittedName>
        <fullName evidence="1">Uncharacterized protein</fullName>
    </submittedName>
</protein>
<keyword evidence="2" id="KW-1185">Reference proteome</keyword>
<proteinExistence type="predicted"/>
<name>A0A0E0GBA4_ORYNI</name>
<sequence length="288" mass="30176">MVASVLHLLPRHIDAAGTTRSACRNLHGHLLTCRVLHAGLADRPNSRPWSWFRFPLPIPLPPVAASAGLLAFLSDASGHKTLLLAHPITRLLAALPITPTPRLSTTVGLTAGPTSIIAVVAGDDLVSPFAIKNISAVDACGHYAAAAAATEVEQAAAARGRKWGGCRWRCTCSLPRRRASAGSSARRTATMSCSRCVGPWPRCPRARSCLTPVVVVHHGGAGGTGGRRGGTVAAPGEEPDLVTLLELREAHRALDAIVLLLLAAAATVLRLYTVTDTPTEFFISSTVI</sequence>
<dbReference type="Gramene" id="ONIVA02G30780.1">
    <property type="protein sequence ID" value="ONIVA02G30780.1"/>
    <property type="gene ID" value="ONIVA02G30780"/>
</dbReference>
<evidence type="ECO:0000313" key="1">
    <source>
        <dbReference type="EnsemblPlants" id="ONIVA02G30780.1"/>
    </source>
</evidence>
<evidence type="ECO:0000313" key="2">
    <source>
        <dbReference type="Proteomes" id="UP000006591"/>
    </source>
</evidence>
<organism evidence="1">
    <name type="scientific">Oryza nivara</name>
    <name type="common">Indian wild rice</name>
    <name type="synonym">Oryza sativa f. spontanea</name>
    <dbReference type="NCBI Taxonomy" id="4536"/>
    <lineage>
        <taxon>Eukaryota</taxon>
        <taxon>Viridiplantae</taxon>
        <taxon>Streptophyta</taxon>
        <taxon>Embryophyta</taxon>
        <taxon>Tracheophyta</taxon>
        <taxon>Spermatophyta</taxon>
        <taxon>Magnoliopsida</taxon>
        <taxon>Liliopsida</taxon>
        <taxon>Poales</taxon>
        <taxon>Poaceae</taxon>
        <taxon>BOP clade</taxon>
        <taxon>Oryzoideae</taxon>
        <taxon>Oryzeae</taxon>
        <taxon>Oryzinae</taxon>
        <taxon>Oryza</taxon>
    </lineage>
</organism>
<dbReference type="HOGENOM" id="CLU_967667_0_0_1"/>
<reference evidence="1" key="1">
    <citation type="submission" date="2015-04" db="UniProtKB">
        <authorList>
            <consortium name="EnsemblPlants"/>
        </authorList>
    </citation>
    <scope>IDENTIFICATION</scope>
    <source>
        <strain evidence="1">SL10</strain>
    </source>
</reference>